<organism evidence="1 2">
    <name type="scientific">Candidatus Magasanikbacteria bacterium RIFCSPHIGHO2_02_FULL_51_14</name>
    <dbReference type="NCBI Taxonomy" id="1798683"/>
    <lineage>
        <taxon>Bacteria</taxon>
        <taxon>Candidatus Magasanikiibacteriota</taxon>
    </lineage>
</organism>
<gene>
    <name evidence="1" type="ORF">A3C90_04550</name>
</gene>
<name>A0A1F6MHU0_9BACT</name>
<accession>A0A1F6MHU0</accession>
<comment type="caution">
    <text evidence="1">The sequence shown here is derived from an EMBL/GenBank/DDBJ whole genome shotgun (WGS) entry which is preliminary data.</text>
</comment>
<evidence type="ECO:0000313" key="2">
    <source>
        <dbReference type="Proteomes" id="UP000177457"/>
    </source>
</evidence>
<dbReference type="EMBL" id="MFQE01000039">
    <property type="protein sequence ID" value="OGH71023.1"/>
    <property type="molecule type" value="Genomic_DNA"/>
</dbReference>
<evidence type="ECO:0000313" key="1">
    <source>
        <dbReference type="EMBL" id="OGH71023.1"/>
    </source>
</evidence>
<sequence>MTIHQFIQKRPYLVWYTKNYDGLSEDAIVASVLQYGDFDDARQLFKIMGMKNAARIFRRQLKRKRDNYDPRIANYFSLYFKKHLNAS</sequence>
<proteinExistence type="predicted"/>
<reference evidence="1 2" key="1">
    <citation type="journal article" date="2016" name="Nat. Commun.">
        <title>Thousands of microbial genomes shed light on interconnected biogeochemical processes in an aquifer system.</title>
        <authorList>
            <person name="Anantharaman K."/>
            <person name="Brown C.T."/>
            <person name="Hug L.A."/>
            <person name="Sharon I."/>
            <person name="Castelle C.J."/>
            <person name="Probst A.J."/>
            <person name="Thomas B.C."/>
            <person name="Singh A."/>
            <person name="Wilkins M.J."/>
            <person name="Karaoz U."/>
            <person name="Brodie E.L."/>
            <person name="Williams K.H."/>
            <person name="Hubbard S.S."/>
            <person name="Banfield J.F."/>
        </authorList>
    </citation>
    <scope>NUCLEOTIDE SEQUENCE [LARGE SCALE GENOMIC DNA]</scope>
</reference>
<dbReference type="AlphaFoldDB" id="A0A1F6MHU0"/>
<dbReference type="STRING" id="1798683.A3C90_04550"/>
<dbReference type="Proteomes" id="UP000177457">
    <property type="component" value="Unassembled WGS sequence"/>
</dbReference>
<protein>
    <submittedName>
        <fullName evidence="1">Uncharacterized protein</fullName>
    </submittedName>
</protein>